<evidence type="ECO:0000256" key="5">
    <source>
        <dbReference type="ARBA" id="ARBA00022801"/>
    </source>
</evidence>
<feature type="active site" evidence="11">
    <location>
        <position position="399"/>
    </location>
</feature>
<dbReference type="InterPro" id="IPR036026">
    <property type="entry name" value="Seven-hairpin_glycosidases"/>
</dbReference>
<evidence type="ECO:0000256" key="10">
    <source>
        <dbReference type="ARBA" id="ARBA00048605"/>
    </source>
</evidence>
<feature type="disulfide bond" evidence="13">
    <location>
        <begin position="464"/>
        <end position="493"/>
    </location>
</feature>
<gene>
    <name evidence="15" type="ORF">O181_050051</name>
</gene>
<dbReference type="InterPro" id="IPR001382">
    <property type="entry name" value="Glyco_hydro_47"/>
</dbReference>
<evidence type="ECO:0000256" key="3">
    <source>
        <dbReference type="ARBA" id="ARBA00007658"/>
    </source>
</evidence>
<comment type="caution">
    <text evidence="15">The sequence shown here is derived from an EMBL/GenBank/DDBJ whole genome shotgun (WGS) entry which is preliminary data.</text>
</comment>
<evidence type="ECO:0000313" key="16">
    <source>
        <dbReference type="Proteomes" id="UP000765509"/>
    </source>
</evidence>
<evidence type="ECO:0000256" key="13">
    <source>
        <dbReference type="PIRSR" id="PIRSR601382-3"/>
    </source>
</evidence>
<comment type="cofactor">
    <cofactor evidence="1 12">
        <name>Ca(2+)</name>
        <dbReference type="ChEBI" id="CHEBI:29108"/>
    </cofactor>
</comment>
<dbReference type="EC" id="3.2.1.-" evidence="14"/>
<evidence type="ECO:0000256" key="1">
    <source>
        <dbReference type="ARBA" id="ARBA00001913"/>
    </source>
</evidence>
<dbReference type="GO" id="GO:0005975">
    <property type="term" value="P:carbohydrate metabolic process"/>
    <property type="evidence" value="ECO:0007669"/>
    <property type="project" value="InterPro"/>
</dbReference>
<dbReference type="GO" id="GO:0004571">
    <property type="term" value="F:mannosyl-oligosaccharide 1,2-alpha-mannosidase activity"/>
    <property type="evidence" value="ECO:0007669"/>
    <property type="project" value="UniProtKB-EC"/>
</dbReference>
<keyword evidence="5 14" id="KW-0378">Hydrolase</keyword>
<dbReference type="PRINTS" id="PR00747">
    <property type="entry name" value="GLYHDRLASE47"/>
</dbReference>
<dbReference type="Pfam" id="PF01532">
    <property type="entry name" value="Glyco_hydro_47"/>
    <property type="match status" value="1"/>
</dbReference>
<evidence type="ECO:0000256" key="9">
    <source>
        <dbReference type="ARBA" id="ARBA00047669"/>
    </source>
</evidence>
<keyword evidence="7" id="KW-0325">Glycoprotein</keyword>
<dbReference type="AlphaFoldDB" id="A0A9Q3E138"/>
<evidence type="ECO:0000256" key="8">
    <source>
        <dbReference type="ARBA" id="ARBA00023295"/>
    </source>
</evidence>
<feature type="binding site" evidence="12">
    <location>
        <position position="614"/>
    </location>
    <ligand>
        <name>Ca(2+)</name>
        <dbReference type="ChEBI" id="CHEBI:29108"/>
    </ligand>
</feature>
<dbReference type="PANTHER" id="PTHR11742:SF101">
    <property type="entry name" value="MANNOSYL-OLIGOSACCHARIDE ALPHA-1,2-MANNOSIDASE 1B"/>
    <property type="match status" value="1"/>
</dbReference>
<accession>A0A9Q3E138</accession>
<comment type="catalytic activity">
    <reaction evidence="10">
        <text>N(4)-(alpha-D-Man-(1-&gt;2)-alpha-D-Man-(1-&gt;2)-alpha-D-Man-(1-&gt;3)-[alpha-D-Man-(1-&gt;2)-alpha-D-Man-(1-&gt;3)-[alpha-D-Man-(1-&gt;2)-alpha-D-Man-(1-&gt;6)]-alpha-D-Man-(1-&gt;6)]-beta-D-Man-(1-&gt;4)-beta-D-GlcNAc-(1-&gt;4)-beta-D-GlcNAc)-L-asparaginyl-[protein] (N-glucan mannose isomer 9A1,2,3B1,2,3) + 4 H2O = N(4)-(alpha-D-Man-(1-&gt;3)-[alpha-D-Man-(1-&gt;3)-[alpha-D-Man-(1-&gt;6)]-alpha-D-Man-(1-&gt;6)]-beta-D-Man-(1-&gt;4)-beta-D-GlcNAc-(1-&gt;4)-beta-D-GlcNAc)-L-asparaginyl-[protein] (N-glucan mannose isomer 5A1,2) + 4 beta-D-mannose</text>
        <dbReference type="Rhea" id="RHEA:56008"/>
        <dbReference type="Rhea" id="RHEA-COMP:14356"/>
        <dbReference type="Rhea" id="RHEA-COMP:14367"/>
        <dbReference type="ChEBI" id="CHEBI:15377"/>
        <dbReference type="ChEBI" id="CHEBI:28563"/>
        <dbReference type="ChEBI" id="CHEBI:59087"/>
        <dbReference type="ChEBI" id="CHEBI:139493"/>
        <dbReference type="EC" id="3.2.1.113"/>
    </reaction>
</comment>
<evidence type="ECO:0000256" key="11">
    <source>
        <dbReference type="PIRSR" id="PIRSR601382-1"/>
    </source>
</evidence>
<keyword evidence="4" id="KW-0732">Signal</keyword>
<dbReference type="GO" id="GO:0005783">
    <property type="term" value="C:endoplasmic reticulum"/>
    <property type="evidence" value="ECO:0007669"/>
    <property type="project" value="TreeGrafter"/>
</dbReference>
<protein>
    <recommendedName>
        <fullName evidence="14">alpha-1,2-Mannosidase</fullName>
        <ecNumber evidence="14">3.2.1.-</ecNumber>
    </recommendedName>
</protein>
<reference evidence="15" key="1">
    <citation type="submission" date="2021-03" db="EMBL/GenBank/DDBJ databases">
        <title>Draft genome sequence of rust myrtle Austropuccinia psidii MF-1, a brazilian biotype.</title>
        <authorList>
            <person name="Quecine M.C."/>
            <person name="Pachon D.M.R."/>
            <person name="Bonatelli M.L."/>
            <person name="Correr F.H."/>
            <person name="Franceschini L.M."/>
            <person name="Leite T.F."/>
            <person name="Margarido G.R.A."/>
            <person name="Almeida C.A."/>
            <person name="Ferrarezi J.A."/>
            <person name="Labate C.A."/>
        </authorList>
    </citation>
    <scope>NUCLEOTIDE SEQUENCE</scope>
    <source>
        <strain evidence="15">MF-1</strain>
    </source>
</reference>
<evidence type="ECO:0000256" key="6">
    <source>
        <dbReference type="ARBA" id="ARBA00023157"/>
    </source>
</evidence>
<keyword evidence="16" id="KW-1185">Reference proteome</keyword>
<name>A0A9Q3E138_9BASI</name>
<dbReference type="GO" id="GO:0005509">
    <property type="term" value="F:calcium ion binding"/>
    <property type="evidence" value="ECO:0007669"/>
    <property type="project" value="InterPro"/>
</dbReference>
<dbReference type="GO" id="GO:0036503">
    <property type="term" value="P:ERAD pathway"/>
    <property type="evidence" value="ECO:0007669"/>
    <property type="project" value="UniProtKB-ARBA"/>
</dbReference>
<keyword evidence="12" id="KW-0106">Calcium</keyword>
<feature type="active site" description="Proton donor" evidence="11">
    <location>
        <position position="269"/>
    </location>
</feature>
<comment type="catalytic activity">
    <reaction evidence="9">
        <text>N(4)-(alpha-D-Man-(1-&gt;2)-alpha-D-Man-(1-&gt;2)-alpha-D-Man-(1-&gt;3)-[alpha-D-Man-(1-&gt;3)-[alpha-D-Man-(1-&gt;2)-alpha-D-Man-(1-&gt;6)]-alpha-D-Man-(1-&gt;6)]-beta-D-Man-(1-&gt;4)-beta-D-GlcNAc-(1-&gt;4)-beta-D-GlcNAc)-L-asparaginyl-[protein] (N-glucan mannose isomer 8A1,2,3B1,3) + 3 H2O = N(4)-(alpha-D-Man-(1-&gt;3)-[alpha-D-Man-(1-&gt;3)-[alpha-D-Man-(1-&gt;6)]-alpha-D-Man-(1-&gt;6)]-beta-D-Man-(1-&gt;4)-beta-D-GlcNAc-(1-&gt;4)-beta-D-GlcNAc)-L-asparaginyl-[protein] (N-glucan mannose isomer 5A1,2) + 3 beta-D-mannose</text>
        <dbReference type="Rhea" id="RHEA:56028"/>
        <dbReference type="Rhea" id="RHEA-COMP:14358"/>
        <dbReference type="Rhea" id="RHEA-COMP:14367"/>
        <dbReference type="ChEBI" id="CHEBI:15377"/>
        <dbReference type="ChEBI" id="CHEBI:28563"/>
        <dbReference type="ChEBI" id="CHEBI:59087"/>
        <dbReference type="ChEBI" id="CHEBI:60628"/>
        <dbReference type="EC" id="3.2.1.113"/>
    </reaction>
</comment>
<keyword evidence="6 13" id="KW-1015">Disulfide bond</keyword>
<proteinExistence type="inferred from homology"/>
<dbReference type="GO" id="GO:0016020">
    <property type="term" value="C:membrane"/>
    <property type="evidence" value="ECO:0007669"/>
    <property type="project" value="InterPro"/>
</dbReference>
<evidence type="ECO:0000256" key="14">
    <source>
        <dbReference type="RuleBase" id="RU361193"/>
    </source>
</evidence>
<evidence type="ECO:0000313" key="15">
    <source>
        <dbReference type="EMBL" id="MBW0510336.1"/>
    </source>
</evidence>
<keyword evidence="12" id="KW-0479">Metal-binding</keyword>
<dbReference type="PANTHER" id="PTHR11742">
    <property type="entry name" value="MANNOSYL-OLIGOSACCHARIDE ALPHA-1,2-MANNOSIDASE-RELATED"/>
    <property type="match status" value="1"/>
</dbReference>
<dbReference type="Proteomes" id="UP000765509">
    <property type="component" value="Unassembled WGS sequence"/>
</dbReference>
<dbReference type="InterPro" id="IPR012341">
    <property type="entry name" value="6hp_glycosidase-like_sf"/>
</dbReference>
<organism evidence="15 16">
    <name type="scientific">Austropuccinia psidii MF-1</name>
    <dbReference type="NCBI Taxonomy" id="1389203"/>
    <lineage>
        <taxon>Eukaryota</taxon>
        <taxon>Fungi</taxon>
        <taxon>Dikarya</taxon>
        <taxon>Basidiomycota</taxon>
        <taxon>Pucciniomycotina</taxon>
        <taxon>Pucciniomycetes</taxon>
        <taxon>Pucciniales</taxon>
        <taxon>Sphaerophragmiaceae</taxon>
        <taxon>Austropuccinia</taxon>
    </lineage>
</organism>
<sequence length="625" mass="69924">MFRGTVRTDIVPMSQPARAGSASALRPSAPWAMTPLRLGPSVANEGNLSFLSSIPHCKVMTSRTKPTEGLLVASSHAQSSASRHGYRVLDVMERDTEQTGRRWIIDGLHEGADVAFKINSIPHQPRPDAPHALKRAGLALSLFLLWKAWLAWKASGKGLLAQDQPPSLFSLQAPRLHQSQLSKERSAKVVDSFKFAYSQYATHAWGRDQINPLNLTGKDTRNGWGATIVDALSTLYVMNMTDEFDHSVEFACTIDFNTSRIPESVSVFETTIRYLGGILSAYELSESRYPCLLQKAKELGNKLAFAWSNPAPFPSPSLDFTQNSKHGYEICIAEAGSLTIEFDRLSYFTGNDTYRQLANNSSMGIMTSPHVFPGLHGEPVRLDGSEPSSSNIGWGAGIDSFLEYAPKYWQLIGTNASTYLEYWVQSVNSSVQHLLHESKDGRLYLYEHSGFNGSQIERMSHLSCFAPGNWMLGARLLGDDKTFSLGLRLAETCAYSYEAMATGIGPETFFDNNGKLEPIDKRFLLRPEVLESMWYAWRLTGDPIWQERGWAAFQAFEKYCRAPGGYTELENVDSKIPTVVDNTESFLFAELFKYFYLIFTPPEVLSLNDYVLNTEAHPFKIRRQS</sequence>
<comment type="pathway">
    <text evidence="2">Protein modification; protein glycosylation.</text>
</comment>
<feature type="active site" description="Proton donor" evidence="11">
    <location>
        <position position="507"/>
    </location>
</feature>
<evidence type="ECO:0000256" key="7">
    <source>
        <dbReference type="ARBA" id="ARBA00023180"/>
    </source>
</evidence>
<evidence type="ECO:0000256" key="4">
    <source>
        <dbReference type="ARBA" id="ARBA00022729"/>
    </source>
</evidence>
<dbReference type="OrthoDB" id="8118055at2759"/>
<dbReference type="EMBL" id="AVOT02021487">
    <property type="protein sequence ID" value="MBW0510336.1"/>
    <property type="molecule type" value="Genomic_DNA"/>
</dbReference>
<dbReference type="SUPFAM" id="SSF48225">
    <property type="entry name" value="Seven-hairpin glycosidases"/>
    <property type="match status" value="1"/>
</dbReference>
<evidence type="ECO:0000256" key="12">
    <source>
        <dbReference type="PIRSR" id="PIRSR601382-2"/>
    </source>
</evidence>
<evidence type="ECO:0000256" key="2">
    <source>
        <dbReference type="ARBA" id="ARBA00004922"/>
    </source>
</evidence>
<dbReference type="Gene3D" id="1.50.10.10">
    <property type="match status" value="1"/>
</dbReference>
<keyword evidence="8 14" id="KW-0326">Glycosidase</keyword>
<comment type="similarity">
    <text evidence="3 14">Belongs to the glycosyl hydrolase 47 family.</text>
</comment>
<dbReference type="InterPro" id="IPR050749">
    <property type="entry name" value="Glycosyl_Hydrolase_47"/>
</dbReference>
<feature type="active site" evidence="11">
    <location>
        <position position="528"/>
    </location>
</feature>